<keyword evidence="1" id="KW-0648">Protein biosynthesis</keyword>
<organism evidence="3 5">
    <name type="scientific">Wallemia ichthyophaga</name>
    <dbReference type="NCBI Taxonomy" id="245174"/>
    <lineage>
        <taxon>Eukaryota</taxon>
        <taxon>Fungi</taxon>
        <taxon>Dikarya</taxon>
        <taxon>Basidiomycota</taxon>
        <taxon>Wallemiomycotina</taxon>
        <taxon>Wallemiomycetes</taxon>
        <taxon>Wallemiales</taxon>
        <taxon>Wallemiaceae</taxon>
        <taxon>Wallemia</taxon>
    </lineage>
</organism>
<proteinExistence type="inferred from homology"/>
<evidence type="ECO:0000313" key="2">
    <source>
        <dbReference type="EMBL" id="TIB14622.1"/>
    </source>
</evidence>
<keyword evidence="1" id="KW-0694">RNA-binding</keyword>
<dbReference type="PANTHER" id="PTHR11960">
    <property type="entry name" value="EUKARYOTIC TRANSLATION INITIATION FACTOR 4E RELATED"/>
    <property type="match status" value="1"/>
</dbReference>
<dbReference type="GO" id="GO:0016281">
    <property type="term" value="C:eukaryotic translation initiation factor 4F complex"/>
    <property type="evidence" value="ECO:0007669"/>
    <property type="project" value="TreeGrafter"/>
</dbReference>
<reference evidence="4 5" key="1">
    <citation type="submission" date="2019-03" db="EMBL/GenBank/DDBJ databases">
        <title>Sequencing 23 genomes of Wallemia ichthyophaga.</title>
        <authorList>
            <person name="Gostincar C."/>
        </authorList>
    </citation>
    <scope>NUCLEOTIDE SEQUENCE [LARGE SCALE GENOMIC DNA]</scope>
    <source>
        <strain evidence="3 5">EXF-6200</strain>
        <strain evidence="2 4">EXF-8621</strain>
    </source>
</reference>
<name>A0A4T0IQJ2_WALIC</name>
<dbReference type="Pfam" id="PF01652">
    <property type="entry name" value="IF4E"/>
    <property type="match status" value="1"/>
</dbReference>
<dbReference type="InterPro" id="IPR001040">
    <property type="entry name" value="TIF_eIF_4E"/>
</dbReference>
<dbReference type="OrthoDB" id="590761at2759"/>
<evidence type="ECO:0000313" key="4">
    <source>
        <dbReference type="Proteomes" id="UP000306954"/>
    </source>
</evidence>
<dbReference type="GO" id="GO:0000340">
    <property type="term" value="F:RNA 7-methylguanosine cap binding"/>
    <property type="evidence" value="ECO:0007669"/>
    <property type="project" value="TreeGrafter"/>
</dbReference>
<evidence type="ECO:0000313" key="5">
    <source>
        <dbReference type="Proteomes" id="UP000310689"/>
    </source>
</evidence>
<evidence type="ECO:0008006" key="6">
    <source>
        <dbReference type="Google" id="ProtNLM"/>
    </source>
</evidence>
<accession>A0A4T0IQJ2</accession>
<dbReference type="EMBL" id="SPOI01000011">
    <property type="protein sequence ID" value="TIB42158.1"/>
    <property type="molecule type" value="Genomic_DNA"/>
</dbReference>
<dbReference type="SUPFAM" id="SSF55418">
    <property type="entry name" value="eIF4e-like"/>
    <property type="match status" value="1"/>
</dbReference>
<evidence type="ECO:0000256" key="1">
    <source>
        <dbReference type="RuleBase" id="RU004374"/>
    </source>
</evidence>
<dbReference type="PROSITE" id="PS00813">
    <property type="entry name" value="IF4E"/>
    <property type="match status" value="1"/>
</dbReference>
<dbReference type="AlphaFoldDB" id="A0A4T0IQJ2"/>
<dbReference type="EMBL" id="SPOF01000010">
    <property type="protein sequence ID" value="TIB14622.1"/>
    <property type="molecule type" value="Genomic_DNA"/>
</dbReference>
<keyword evidence="1" id="KW-0396">Initiation factor</keyword>
<dbReference type="InterPro" id="IPR023398">
    <property type="entry name" value="TIF_eIF4e-like"/>
</dbReference>
<dbReference type="InterPro" id="IPR019770">
    <property type="entry name" value="TIF_eIF_4E_CS"/>
</dbReference>
<dbReference type="Gene3D" id="3.30.760.10">
    <property type="entry name" value="RNA Cap, Translation Initiation Factor Eif4e"/>
    <property type="match status" value="1"/>
</dbReference>
<gene>
    <name evidence="3" type="ORF">E3P86_00500</name>
    <name evidence="2" type="ORF">E3P90_01222</name>
</gene>
<comment type="caution">
    <text evidence="3">The sequence shown here is derived from an EMBL/GenBank/DDBJ whole genome shotgun (WGS) entry which is preliminary data.</text>
</comment>
<sequence length="180" mass="20523">MTLKLSTSWTVWGIHRPPSSKIIDYQKDLIKIAGFDSLPAFWNTYAYLKPPSTLPVVTDYQLFRSGVRPVWEDPENIKGGKWILRLRKGIVDQLWEDLLLSIIGCNMVDDINDLCGAVVSIRAAEDIISVWIRREDPDLVNSVRDSIYKSLNQSPSTLEMQFKSNSESLQDKTPQLNTPK</sequence>
<dbReference type="OMA" id="KTHNDSM"/>
<dbReference type="Proteomes" id="UP000310689">
    <property type="component" value="Unassembled WGS sequence"/>
</dbReference>
<dbReference type="GO" id="GO:0003743">
    <property type="term" value="F:translation initiation factor activity"/>
    <property type="evidence" value="ECO:0007669"/>
    <property type="project" value="UniProtKB-KW"/>
</dbReference>
<dbReference type="Proteomes" id="UP000306954">
    <property type="component" value="Unassembled WGS sequence"/>
</dbReference>
<comment type="similarity">
    <text evidence="1">Belongs to the eukaryotic initiation factor 4E family.</text>
</comment>
<dbReference type="PANTHER" id="PTHR11960:SF18">
    <property type="entry name" value="EUKARYOTIC TRANSLATION INITIATION FACTOR 4E HOMOLOGOUS PROTEIN, ISOFORM B"/>
    <property type="match status" value="1"/>
</dbReference>
<protein>
    <recommendedName>
        <fullName evidence="6">Eukaryotic translation initiation factor 4E type 3</fullName>
    </recommendedName>
</protein>
<evidence type="ECO:0000313" key="3">
    <source>
        <dbReference type="EMBL" id="TIB42158.1"/>
    </source>
</evidence>